<evidence type="ECO:0000313" key="5">
    <source>
        <dbReference type="Proteomes" id="UP000694402"/>
    </source>
</evidence>
<evidence type="ECO:0000256" key="1">
    <source>
        <dbReference type="ARBA" id="ARBA00022737"/>
    </source>
</evidence>
<dbReference type="FunFam" id="2.60.40.10:FF:000029">
    <property type="entry name" value="Myomesin 1"/>
    <property type="match status" value="1"/>
</dbReference>
<reference evidence="4" key="2">
    <citation type="submission" date="2025-08" db="UniProtKB">
        <authorList>
            <consortium name="Ensembl"/>
        </authorList>
    </citation>
    <scope>IDENTIFICATION</scope>
</reference>
<feature type="transmembrane region" description="Helical" evidence="2">
    <location>
        <begin position="6"/>
        <end position="27"/>
    </location>
</feature>
<reference evidence="4" key="3">
    <citation type="submission" date="2025-09" db="UniProtKB">
        <authorList>
            <consortium name="Ensembl"/>
        </authorList>
    </citation>
    <scope>IDENTIFICATION</scope>
</reference>
<dbReference type="Gene3D" id="2.60.40.10">
    <property type="entry name" value="Immunoglobulins"/>
    <property type="match status" value="2"/>
</dbReference>
<protein>
    <recommendedName>
        <fullName evidence="3">Fibronectin type-III domain-containing protein</fullName>
    </recommendedName>
</protein>
<reference evidence="5" key="1">
    <citation type="journal article" date="2018" name="PLoS ONE">
        <title>Chinook salmon (Oncorhynchus tshawytscha) genome and transcriptome.</title>
        <authorList>
            <person name="Christensen K.A."/>
            <person name="Leong J.S."/>
            <person name="Sakhrani D."/>
            <person name="Biagi C.A."/>
            <person name="Minkley D.R."/>
            <person name="Withler R.E."/>
            <person name="Rondeau E.B."/>
            <person name="Koop B.F."/>
            <person name="Devlin R.H."/>
        </authorList>
    </citation>
    <scope>NUCLEOTIDE SEQUENCE [LARGE SCALE GENOMIC DNA]</scope>
</reference>
<keyword evidence="5" id="KW-1185">Reference proteome</keyword>
<organism evidence="4 5">
    <name type="scientific">Oncorhynchus tshawytscha</name>
    <name type="common">Chinook salmon</name>
    <name type="synonym">Salmo tshawytscha</name>
    <dbReference type="NCBI Taxonomy" id="74940"/>
    <lineage>
        <taxon>Eukaryota</taxon>
        <taxon>Metazoa</taxon>
        <taxon>Chordata</taxon>
        <taxon>Craniata</taxon>
        <taxon>Vertebrata</taxon>
        <taxon>Euteleostomi</taxon>
        <taxon>Actinopterygii</taxon>
        <taxon>Neopterygii</taxon>
        <taxon>Teleostei</taxon>
        <taxon>Protacanthopterygii</taxon>
        <taxon>Salmoniformes</taxon>
        <taxon>Salmonidae</taxon>
        <taxon>Salmoninae</taxon>
        <taxon>Oncorhynchus</taxon>
    </lineage>
</organism>
<dbReference type="PANTHER" id="PTHR13817">
    <property type="entry name" value="TITIN"/>
    <property type="match status" value="1"/>
</dbReference>
<evidence type="ECO:0000259" key="3">
    <source>
        <dbReference type="PROSITE" id="PS50853"/>
    </source>
</evidence>
<dbReference type="PROSITE" id="PS51257">
    <property type="entry name" value="PROKAR_LIPOPROTEIN"/>
    <property type="match status" value="1"/>
</dbReference>
<accession>A0AAZ3R5Q9</accession>
<name>A0AAZ3R5Q9_ONCTS</name>
<sequence length="227" mass="25387">MLTLDGRLLPCHIVIVLSCVSFLYFSLSFSSQSVIKVDRGRDITITKDQLESQMKVPFPPTGVHACEVSDNYAMLSWTEPEPRGKEQLTFYVEGSIAGKNSWQLASMDITVGSPRFPLFYLQKGKSYCFRVRSVNKYGVSESSEPSLPISLGQPQAAPAPATSVFAIRDTDSAVLLQWQEPLEKEGILGYYLYYSEAGKQEWRTINNKPTTHTNPWSEVEEGVCVQS</sequence>
<dbReference type="InterPro" id="IPR003961">
    <property type="entry name" value="FN3_dom"/>
</dbReference>
<proteinExistence type="predicted"/>
<dbReference type="Proteomes" id="UP000694402">
    <property type="component" value="Unassembled WGS sequence"/>
</dbReference>
<evidence type="ECO:0000256" key="2">
    <source>
        <dbReference type="SAM" id="Phobius"/>
    </source>
</evidence>
<keyword evidence="2" id="KW-0812">Transmembrane</keyword>
<keyword evidence="2" id="KW-1133">Transmembrane helix</keyword>
<dbReference type="Ensembl" id="ENSOTST00005160458.1">
    <property type="protein sequence ID" value="ENSOTSP00005136258.1"/>
    <property type="gene ID" value="ENSOTSG00005077342.1"/>
</dbReference>
<dbReference type="CDD" id="cd00063">
    <property type="entry name" value="FN3"/>
    <property type="match status" value="2"/>
</dbReference>
<keyword evidence="1" id="KW-0677">Repeat</keyword>
<dbReference type="PROSITE" id="PS50853">
    <property type="entry name" value="FN3"/>
    <property type="match status" value="1"/>
</dbReference>
<dbReference type="Pfam" id="PF00041">
    <property type="entry name" value="fn3"/>
    <property type="match status" value="1"/>
</dbReference>
<dbReference type="PANTHER" id="PTHR13817:SF89">
    <property type="entry name" value="MYOMESIN-3"/>
    <property type="match status" value="1"/>
</dbReference>
<dbReference type="InterPro" id="IPR050964">
    <property type="entry name" value="Striated_Muscle_Regulatory"/>
</dbReference>
<feature type="domain" description="Fibronectin type-III" evidence="3">
    <location>
        <begin position="59"/>
        <end position="154"/>
    </location>
</feature>
<dbReference type="SMART" id="SM00060">
    <property type="entry name" value="FN3"/>
    <property type="match status" value="1"/>
</dbReference>
<dbReference type="InterPro" id="IPR036116">
    <property type="entry name" value="FN3_sf"/>
</dbReference>
<dbReference type="SUPFAM" id="SSF49265">
    <property type="entry name" value="Fibronectin type III"/>
    <property type="match status" value="1"/>
</dbReference>
<evidence type="ECO:0000313" key="4">
    <source>
        <dbReference type="Ensembl" id="ENSOTSP00005136258.1"/>
    </source>
</evidence>
<dbReference type="GeneTree" id="ENSGT00940000158669"/>
<keyword evidence="2" id="KW-0472">Membrane</keyword>
<dbReference type="InterPro" id="IPR013783">
    <property type="entry name" value="Ig-like_fold"/>
</dbReference>
<dbReference type="AlphaFoldDB" id="A0AAZ3R5Q9"/>
<dbReference type="GO" id="GO:0031430">
    <property type="term" value="C:M band"/>
    <property type="evidence" value="ECO:0007669"/>
    <property type="project" value="TreeGrafter"/>
</dbReference>
<dbReference type="GO" id="GO:0045214">
    <property type="term" value="P:sarcomere organization"/>
    <property type="evidence" value="ECO:0007669"/>
    <property type="project" value="TreeGrafter"/>
</dbReference>